<feature type="region of interest" description="Disordered" evidence="1">
    <location>
        <begin position="1"/>
        <end position="71"/>
    </location>
</feature>
<feature type="compositionally biased region" description="Polar residues" evidence="1">
    <location>
        <begin position="1"/>
        <end position="13"/>
    </location>
</feature>
<protein>
    <submittedName>
        <fullName evidence="2">Uncharacterized protein</fullName>
    </submittedName>
</protein>
<comment type="caution">
    <text evidence="2">The sequence shown here is derived from an EMBL/GenBank/DDBJ whole genome shotgun (WGS) entry which is preliminary data.</text>
</comment>
<organism evidence="2 3">
    <name type="scientific">Collybia nuda</name>
    <dbReference type="NCBI Taxonomy" id="64659"/>
    <lineage>
        <taxon>Eukaryota</taxon>
        <taxon>Fungi</taxon>
        <taxon>Dikarya</taxon>
        <taxon>Basidiomycota</taxon>
        <taxon>Agaricomycotina</taxon>
        <taxon>Agaricomycetes</taxon>
        <taxon>Agaricomycetidae</taxon>
        <taxon>Agaricales</taxon>
        <taxon>Tricholomatineae</taxon>
        <taxon>Clitocybaceae</taxon>
        <taxon>Collybia</taxon>
    </lineage>
</organism>
<evidence type="ECO:0000256" key="1">
    <source>
        <dbReference type="SAM" id="MobiDB-lite"/>
    </source>
</evidence>
<accession>A0A9P5XQY3</accession>
<reference evidence="2" key="1">
    <citation type="submission" date="2020-11" db="EMBL/GenBank/DDBJ databases">
        <authorList>
            <consortium name="DOE Joint Genome Institute"/>
            <person name="Ahrendt S."/>
            <person name="Riley R."/>
            <person name="Andreopoulos W."/>
            <person name="Labutti K."/>
            <person name="Pangilinan J."/>
            <person name="Ruiz-Duenas F.J."/>
            <person name="Barrasa J.M."/>
            <person name="Sanchez-Garcia M."/>
            <person name="Camarero S."/>
            <person name="Miyauchi S."/>
            <person name="Serrano A."/>
            <person name="Linde D."/>
            <person name="Babiker R."/>
            <person name="Drula E."/>
            <person name="Ayuso-Fernandez I."/>
            <person name="Pacheco R."/>
            <person name="Padilla G."/>
            <person name="Ferreira P."/>
            <person name="Barriuso J."/>
            <person name="Kellner H."/>
            <person name="Castanera R."/>
            <person name="Alfaro M."/>
            <person name="Ramirez L."/>
            <person name="Pisabarro A.G."/>
            <person name="Kuo A."/>
            <person name="Tritt A."/>
            <person name="Lipzen A."/>
            <person name="He G."/>
            <person name="Yan M."/>
            <person name="Ng V."/>
            <person name="Cullen D."/>
            <person name="Martin F."/>
            <person name="Rosso M.-N."/>
            <person name="Henrissat B."/>
            <person name="Hibbett D."/>
            <person name="Martinez A.T."/>
            <person name="Grigoriev I.V."/>
        </authorList>
    </citation>
    <scope>NUCLEOTIDE SEQUENCE</scope>
    <source>
        <strain evidence="2">CBS 247.69</strain>
    </source>
</reference>
<evidence type="ECO:0000313" key="2">
    <source>
        <dbReference type="EMBL" id="KAF9455344.1"/>
    </source>
</evidence>
<feature type="region of interest" description="Disordered" evidence="1">
    <location>
        <begin position="162"/>
        <end position="198"/>
    </location>
</feature>
<feature type="compositionally biased region" description="Pro residues" evidence="1">
    <location>
        <begin position="516"/>
        <end position="598"/>
    </location>
</feature>
<dbReference type="Proteomes" id="UP000807353">
    <property type="component" value="Unassembled WGS sequence"/>
</dbReference>
<dbReference type="AlphaFoldDB" id="A0A9P5XQY3"/>
<feature type="compositionally biased region" description="Pro residues" evidence="1">
    <location>
        <begin position="165"/>
        <end position="179"/>
    </location>
</feature>
<keyword evidence="3" id="KW-1185">Reference proteome</keyword>
<name>A0A9P5XQY3_9AGAR</name>
<sequence length="688" mass="72291">MASSSKSQLNTSPLHRLVRTISGKQAAANAQPASPILSAQVVPPSVSEELSTSDSSNANPPTESHEPKERALLVDFVERFKNLNLGARFKKPKDGDEDPDVVVLGVVYPPPSVDADPNIPVASTSTNGATPNIPSANPGTLPDDPAEPTYLARKIQALIDALPLPSSPTTPSAPPAPKPPPKHDSSGRPIPPPNATPIKDSRLVAMLSSATIMNGSSSSSRPSVWSILESLGTLKHRPEPAEPPGDEDEDVGPEPADPGDGGSVFSDGSSLMMYSPLLPTNSSLVELADTELLPDNEPSPTPQLGEADAATGLAAWMGMWPLSVFSAMSGNVEKQEEIGPQSPTSPPFMPSSPNRRAHYSALPDLVAPESNPNGNSSSGGMPPRVQTQGQRVWVPSTTKLSLQAMWWGYRLYLPPPVLDILSDKQLEATKRAAMITAALTWFFGHLPISSLPPAVRPALLLLQTLVPYVGYIGTFISWSWSTVKSYDTGFGVILTATWLLPVALIPGTWEERDFPPASPAPADPPSLPPSNPTPTPTPAPTPGPAPAPANPTPAPAPSPSPPVQPPPPAPLIQPTLPPPTPCPPATSPSLPLPVPLLPPRSNTPLPPAPHPPTIPLPPASEPPTPPAPTPRTIPLPDMAPVSPTIGVLWKGKERERRHGERKEKDRLGKAKAKAMGVFTGLRGDSATR</sequence>
<dbReference type="OrthoDB" id="3247214at2759"/>
<proteinExistence type="predicted"/>
<feature type="region of interest" description="Disordered" evidence="1">
    <location>
        <begin position="235"/>
        <end position="270"/>
    </location>
</feature>
<feature type="compositionally biased region" description="Pro residues" evidence="1">
    <location>
        <begin position="604"/>
        <end position="633"/>
    </location>
</feature>
<feature type="compositionally biased region" description="Polar residues" evidence="1">
    <location>
        <begin position="121"/>
        <end position="138"/>
    </location>
</feature>
<feature type="region of interest" description="Disordered" evidence="1">
    <location>
        <begin position="513"/>
        <end position="688"/>
    </location>
</feature>
<feature type="compositionally biased region" description="Low complexity" evidence="1">
    <location>
        <begin position="45"/>
        <end position="56"/>
    </location>
</feature>
<feature type="region of interest" description="Disordered" evidence="1">
    <location>
        <begin position="333"/>
        <end position="390"/>
    </location>
</feature>
<dbReference type="EMBL" id="MU150749">
    <property type="protein sequence ID" value="KAF9455344.1"/>
    <property type="molecule type" value="Genomic_DNA"/>
</dbReference>
<evidence type="ECO:0000313" key="3">
    <source>
        <dbReference type="Proteomes" id="UP000807353"/>
    </source>
</evidence>
<gene>
    <name evidence="2" type="ORF">BDZ94DRAFT_1327623</name>
</gene>
<feature type="compositionally biased region" description="Basic and acidic residues" evidence="1">
    <location>
        <begin position="650"/>
        <end position="668"/>
    </location>
</feature>
<feature type="compositionally biased region" description="Low complexity" evidence="1">
    <location>
        <begin position="370"/>
        <end position="383"/>
    </location>
</feature>
<feature type="region of interest" description="Disordered" evidence="1">
    <location>
        <begin position="115"/>
        <end position="147"/>
    </location>
</feature>